<dbReference type="AlphaFoldDB" id="M4BS86"/>
<evidence type="ECO:0000256" key="2">
    <source>
        <dbReference type="ARBA" id="ARBA00022448"/>
    </source>
</evidence>
<feature type="transmembrane region" description="Helical" evidence="6">
    <location>
        <begin position="461"/>
        <end position="479"/>
    </location>
</feature>
<dbReference type="Proteomes" id="UP000011713">
    <property type="component" value="Unassembled WGS sequence"/>
</dbReference>
<keyword evidence="9" id="KW-1185">Reference proteome</keyword>
<evidence type="ECO:0000256" key="4">
    <source>
        <dbReference type="ARBA" id="ARBA00022989"/>
    </source>
</evidence>
<proteinExistence type="predicted"/>
<dbReference type="SUPFAM" id="SSF52540">
    <property type="entry name" value="P-loop containing nucleoside triphosphate hydrolases"/>
    <property type="match status" value="1"/>
</dbReference>
<dbReference type="GO" id="GO:0016887">
    <property type="term" value="F:ATP hydrolysis activity"/>
    <property type="evidence" value="ECO:0007669"/>
    <property type="project" value="InterPro"/>
</dbReference>
<feature type="transmembrane region" description="Helical" evidence="6">
    <location>
        <begin position="315"/>
        <end position="337"/>
    </location>
</feature>
<sequence length="610" mass="67930">MHELLNEASGSAQGGELVLISGPSRESNVMLLECLGGLQKTLKGHVTINGVAATADEVLKHAAYVACDDLFYKTLTVMEHLQFQAQLTAGKSSCGSGCGSGATEEMTEYVNMVLEELALNSQRHVLIQNLSKVDSKLLAIATALLDHPSILLVEDPTCGLDFYSSQRVVLTLRQLARGGRTVLVTMAHTSSHLYALFDALYLLTGGAAIYHGKASEAVSYFSALGYQCPRYSCPVDFCIRLVSGGNDEDEMNDYDLTLRLKEVWLTQYVDMCPSDSSDERTMDGEKAAIRRQAGCCSQLSIQFGRQIQSLARYRVVFGWHTFNTIVASVLFGLIFFQLDLENQQDIQNWAGAFLSMVVLQMLVMAYRTFVYLPFEMSIVEREHRQGGYHMVCWYLTKVLAEIPAILVLSTLLFLPAYWLIGIGRGFSLYFYMQIVMWLVSWTSTGIATLLLGLFGRVRVALVVYMILLLLFGAFVGLLIDVDDIPDYLICVQYLSPMTYGFEALMKLFWSRTEVLVCGGSDGSGSATFATVNTFTVSSSGSQKDKDGCTVHSGDQVLSHYSLNTSRTSRTDRIILLELAVLYFFLGYIFLSLRWRRFRSRSHCQTTPRDI</sequence>
<dbReference type="Gene3D" id="3.40.50.300">
    <property type="entry name" value="P-loop containing nucleotide triphosphate hydrolases"/>
    <property type="match status" value="1"/>
</dbReference>
<name>M4BS86_HYAAE</name>
<keyword evidence="3 6" id="KW-0812">Transmembrane</keyword>
<evidence type="ECO:0000313" key="8">
    <source>
        <dbReference type="EnsemblProtists" id="HpaP809277"/>
    </source>
</evidence>
<dbReference type="HOGENOM" id="CLU_000604_57_6_1"/>
<dbReference type="eggNOG" id="KOG0061">
    <property type="taxonomic scope" value="Eukaryota"/>
</dbReference>
<evidence type="ECO:0000259" key="7">
    <source>
        <dbReference type="PROSITE" id="PS50893"/>
    </source>
</evidence>
<dbReference type="GO" id="GO:0140359">
    <property type="term" value="F:ABC-type transporter activity"/>
    <property type="evidence" value="ECO:0007669"/>
    <property type="project" value="InterPro"/>
</dbReference>
<evidence type="ECO:0000256" key="6">
    <source>
        <dbReference type="SAM" id="Phobius"/>
    </source>
</evidence>
<feature type="transmembrane region" description="Helical" evidence="6">
    <location>
        <begin position="430"/>
        <end position="454"/>
    </location>
</feature>
<dbReference type="GO" id="GO:0005524">
    <property type="term" value="F:ATP binding"/>
    <property type="evidence" value="ECO:0007669"/>
    <property type="project" value="InterPro"/>
</dbReference>
<evidence type="ECO:0000256" key="5">
    <source>
        <dbReference type="ARBA" id="ARBA00023136"/>
    </source>
</evidence>
<feature type="transmembrane region" description="Helical" evidence="6">
    <location>
        <begin position="391"/>
        <end position="418"/>
    </location>
</feature>
<reference evidence="8" key="2">
    <citation type="submission" date="2015-06" db="UniProtKB">
        <authorList>
            <consortium name="EnsemblProtists"/>
        </authorList>
    </citation>
    <scope>IDENTIFICATION</scope>
    <source>
        <strain evidence="8">Emoy2</strain>
    </source>
</reference>
<dbReference type="OMA" id="HTFNTIV"/>
<accession>M4BS86</accession>
<feature type="transmembrane region" description="Helical" evidence="6">
    <location>
        <begin position="349"/>
        <end position="370"/>
    </location>
</feature>
<dbReference type="Pfam" id="PF00005">
    <property type="entry name" value="ABC_tran"/>
    <property type="match status" value="1"/>
</dbReference>
<feature type="domain" description="ABC transporter" evidence="7">
    <location>
        <begin position="1"/>
        <end position="230"/>
    </location>
</feature>
<reference evidence="9" key="1">
    <citation type="journal article" date="2010" name="Science">
        <title>Signatures of adaptation to obligate biotrophy in the Hyaloperonospora arabidopsidis genome.</title>
        <authorList>
            <person name="Baxter L."/>
            <person name="Tripathy S."/>
            <person name="Ishaque N."/>
            <person name="Boot N."/>
            <person name="Cabral A."/>
            <person name="Kemen E."/>
            <person name="Thines M."/>
            <person name="Ah-Fong A."/>
            <person name="Anderson R."/>
            <person name="Badejoko W."/>
            <person name="Bittner-Eddy P."/>
            <person name="Boore J.L."/>
            <person name="Chibucos M.C."/>
            <person name="Coates M."/>
            <person name="Dehal P."/>
            <person name="Delehaunty K."/>
            <person name="Dong S."/>
            <person name="Downton P."/>
            <person name="Dumas B."/>
            <person name="Fabro G."/>
            <person name="Fronick C."/>
            <person name="Fuerstenberg S.I."/>
            <person name="Fulton L."/>
            <person name="Gaulin E."/>
            <person name="Govers F."/>
            <person name="Hughes L."/>
            <person name="Humphray S."/>
            <person name="Jiang R.H."/>
            <person name="Judelson H."/>
            <person name="Kamoun S."/>
            <person name="Kyung K."/>
            <person name="Meijer H."/>
            <person name="Minx P."/>
            <person name="Morris P."/>
            <person name="Nelson J."/>
            <person name="Phuntumart V."/>
            <person name="Qutob D."/>
            <person name="Rehmany A."/>
            <person name="Rougon-Cardoso A."/>
            <person name="Ryden P."/>
            <person name="Torto-Alalibo T."/>
            <person name="Studholme D."/>
            <person name="Wang Y."/>
            <person name="Win J."/>
            <person name="Wood J."/>
            <person name="Clifton S.W."/>
            <person name="Rogers J."/>
            <person name="Van den Ackerveken G."/>
            <person name="Jones J.D."/>
            <person name="McDowell J.M."/>
            <person name="Beynon J."/>
            <person name="Tyler B.M."/>
        </authorList>
    </citation>
    <scope>NUCLEOTIDE SEQUENCE [LARGE SCALE GENOMIC DNA]</scope>
    <source>
        <strain evidence="9">Emoy2</strain>
    </source>
</reference>
<dbReference type="GO" id="GO:0016020">
    <property type="term" value="C:membrane"/>
    <property type="evidence" value="ECO:0007669"/>
    <property type="project" value="UniProtKB-SubCell"/>
</dbReference>
<dbReference type="InterPro" id="IPR050352">
    <property type="entry name" value="ABCG_transporters"/>
</dbReference>
<organism evidence="8 9">
    <name type="scientific">Hyaloperonospora arabidopsidis (strain Emoy2)</name>
    <name type="common">Downy mildew agent</name>
    <name type="synonym">Peronospora arabidopsidis</name>
    <dbReference type="NCBI Taxonomy" id="559515"/>
    <lineage>
        <taxon>Eukaryota</taxon>
        <taxon>Sar</taxon>
        <taxon>Stramenopiles</taxon>
        <taxon>Oomycota</taxon>
        <taxon>Peronosporomycetes</taxon>
        <taxon>Peronosporales</taxon>
        <taxon>Peronosporaceae</taxon>
        <taxon>Hyaloperonospora</taxon>
    </lineage>
</organism>
<evidence type="ECO:0000256" key="3">
    <source>
        <dbReference type="ARBA" id="ARBA00022692"/>
    </source>
</evidence>
<evidence type="ECO:0000256" key="1">
    <source>
        <dbReference type="ARBA" id="ARBA00004141"/>
    </source>
</evidence>
<dbReference type="EMBL" id="JH598696">
    <property type="status" value="NOT_ANNOTATED_CDS"/>
    <property type="molecule type" value="Genomic_DNA"/>
</dbReference>
<dbReference type="PANTHER" id="PTHR48041">
    <property type="entry name" value="ABC TRANSPORTER G FAMILY MEMBER 28"/>
    <property type="match status" value="1"/>
</dbReference>
<keyword evidence="5 6" id="KW-0472">Membrane</keyword>
<dbReference type="STRING" id="559515.M4BS86"/>
<keyword evidence="2" id="KW-0813">Transport</keyword>
<dbReference type="InterPro" id="IPR003439">
    <property type="entry name" value="ABC_transporter-like_ATP-bd"/>
</dbReference>
<dbReference type="InterPro" id="IPR043926">
    <property type="entry name" value="ABCG_dom"/>
</dbReference>
<feature type="transmembrane region" description="Helical" evidence="6">
    <location>
        <begin position="573"/>
        <end position="592"/>
    </location>
</feature>
<protein>
    <recommendedName>
        <fullName evidence="7">ABC transporter domain-containing protein</fullName>
    </recommendedName>
</protein>
<dbReference type="Pfam" id="PF19055">
    <property type="entry name" value="ABC2_membrane_7"/>
    <property type="match status" value="1"/>
</dbReference>
<evidence type="ECO:0000313" key="9">
    <source>
        <dbReference type="Proteomes" id="UP000011713"/>
    </source>
</evidence>
<dbReference type="VEuPathDB" id="FungiDB:HpaG809277"/>
<dbReference type="PANTHER" id="PTHR48041:SF139">
    <property type="entry name" value="PROTEIN SCARLET"/>
    <property type="match status" value="1"/>
</dbReference>
<dbReference type="InParanoid" id="M4BS86"/>
<dbReference type="InterPro" id="IPR013525">
    <property type="entry name" value="ABC2_TM"/>
</dbReference>
<keyword evidence="4 6" id="KW-1133">Transmembrane helix</keyword>
<dbReference type="Pfam" id="PF01061">
    <property type="entry name" value="ABC2_membrane"/>
    <property type="match status" value="1"/>
</dbReference>
<dbReference type="EnsemblProtists" id="HpaT809277">
    <property type="protein sequence ID" value="HpaP809277"/>
    <property type="gene ID" value="HpaG809277"/>
</dbReference>
<dbReference type="PROSITE" id="PS50893">
    <property type="entry name" value="ABC_TRANSPORTER_2"/>
    <property type="match status" value="1"/>
</dbReference>
<comment type="subcellular location">
    <subcellularLocation>
        <location evidence="1">Membrane</location>
        <topology evidence="1">Multi-pass membrane protein</topology>
    </subcellularLocation>
</comment>
<dbReference type="InterPro" id="IPR027417">
    <property type="entry name" value="P-loop_NTPase"/>
</dbReference>